<evidence type="ECO:0000256" key="3">
    <source>
        <dbReference type="ARBA" id="ARBA00030780"/>
    </source>
</evidence>
<feature type="compositionally biased region" description="Basic and acidic residues" evidence="5">
    <location>
        <begin position="161"/>
        <end position="183"/>
    </location>
</feature>
<comment type="caution">
    <text evidence="7">The sequence shown here is derived from an EMBL/GenBank/DDBJ whole genome shotgun (WGS) entry which is preliminary data.</text>
</comment>
<dbReference type="STRING" id="2282107.A0A286UDG4"/>
<dbReference type="InterPro" id="IPR035979">
    <property type="entry name" value="RBD_domain_sf"/>
</dbReference>
<dbReference type="Pfam" id="PF00076">
    <property type="entry name" value="RRM_1"/>
    <property type="match status" value="1"/>
</dbReference>
<evidence type="ECO:0000256" key="1">
    <source>
        <dbReference type="ARBA" id="ARBA00021141"/>
    </source>
</evidence>
<evidence type="ECO:0000256" key="2">
    <source>
        <dbReference type="ARBA" id="ARBA00022884"/>
    </source>
</evidence>
<evidence type="ECO:0000313" key="8">
    <source>
        <dbReference type="Proteomes" id="UP000217199"/>
    </source>
</evidence>
<feature type="compositionally biased region" description="Low complexity" evidence="5">
    <location>
        <begin position="149"/>
        <end position="160"/>
    </location>
</feature>
<dbReference type="SMART" id="SM00360">
    <property type="entry name" value="RRM"/>
    <property type="match status" value="1"/>
</dbReference>
<feature type="region of interest" description="Disordered" evidence="5">
    <location>
        <begin position="127"/>
        <end position="280"/>
    </location>
</feature>
<feature type="region of interest" description="Disordered" evidence="5">
    <location>
        <begin position="1"/>
        <end position="39"/>
    </location>
</feature>
<dbReference type="EMBL" id="NBII01000006">
    <property type="protein sequence ID" value="PAV17636.1"/>
    <property type="molecule type" value="Genomic_DNA"/>
</dbReference>
<feature type="domain" description="RRM" evidence="6">
    <location>
        <begin position="44"/>
        <end position="125"/>
    </location>
</feature>
<dbReference type="Gene3D" id="3.30.70.330">
    <property type="match status" value="1"/>
</dbReference>
<sequence>MSPISPSVASSSSTHLSYYTPSNEKKSNDDIQPAPSPPVELSKTRLYVGGLHPTVDEYTFLQIFNKFGKITKLDFLFHKGGPSKGKTRGYAFVEYKDEEDALKALVNAHDKPLRGRKLVVTYANQAPMHENMGSGPGNHHKRGETQRRTTLSLLKSTSLSKKTEDKIAAMEAKLRQMEKDDTPRPSTLPSHPSLPLKPPPELLTDSVSSKPLTSNTPSSKTESTVSQTSLGSATNIKKLGTPKPVGIFASGSSSKLGKKPTIEELMRSKKLKTSGGFLKQ</sequence>
<keyword evidence="8" id="KW-1185">Reference proteome</keyword>
<dbReference type="InterPro" id="IPR039157">
    <property type="entry name" value="RBM18_RRM"/>
</dbReference>
<reference evidence="7 8" key="1">
    <citation type="journal article" date="2017" name="Mol. Ecol.">
        <title>Comparative and population genomic landscape of Phellinus noxius: A hypervariable fungus causing root rot in trees.</title>
        <authorList>
            <person name="Chung C.L."/>
            <person name="Lee T.J."/>
            <person name="Akiba M."/>
            <person name="Lee H.H."/>
            <person name="Kuo T.H."/>
            <person name="Liu D."/>
            <person name="Ke H.M."/>
            <person name="Yokoi T."/>
            <person name="Roa M.B."/>
            <person name="Lu M.J."/>
            <person name="Chang Y.Y."/>
            <person name="Ann P.J."/>
            <person name="Tsai J.N."/>
            <person name="Chen C.Y."/>
            <person name="Tzean S.S."/>
            <person name="Ota Y."/>
            <person name="Hattori T."/>
            <person name="Sahashi N."/>
            <person name="Liou R.F."/>
            <person name="Kikuchi T."/>
            <person name="Tsai I.J."/>
        </authorList>
    </citation>
    <scope>NUCLEOTIDE SEQUENCE [LARGE SCALE GENOMIC DNA]</scope>
    <source>
        <strain evidence="7 8">FFPRI411160</strain>
    </source>
</reference>
<dbReference type="PROSITE" id="PS50102">
    <property type="entry name" value="RRM"/>
    <property type="match status" value="1"/>
</dbReference>
<dbReference type="AlphaFoldDB" id="A0A286UDG4"/>
<accession>A0A286UDG4</accession>
<gene>
    <name evidence="7" type="ORF">PNOK_0612200</name>
</gene>
<dbReference type="CDD" id="cd12355">
    <property type="entry name" value="RRM_RBM18"/>
    <property type="match status" value="1"/>
</dbReference>
<dbReference type="GO" id="GO:0003723">
    <property type="term" value="F:RNA binding"/>
    <property type="evidence" value="ECO:0007669"/>
    <property type="project" value="UniProtKB-UniRule"/>
</dbReference>
<protein>
    <recommendedName>
        <fullName evidence="1">Probable RNA-binding protein 18</fullName>
    </recommendedName>
    <alternativeName>
        <fullName evidence="3">RNA-binding motif protein 18</fullName>
    </alternativeName>
</protein>
<feature type="compositionally biased region" description="Low complexity" evidence="5">
    <location>
        <begin position="184"/>
        <end position="194"/>
    </location>
</feature>
<keyword evidence="2 4" id="KW-0694">RNA-binding</keyword>
<dbReference type="InterPro" id="IPR012677">
    <property type="entry name" value="Nucleotide-bd_a/b_plait_sf"/>
</dbReference>
<evidence type="ECO:0000313" key="7">
    <source>
        <dbReference type="EMBL" id="PAV17636.1"/>
    </source>
</evidence>
<evidence type="ECO:0000256" key="4">
    <source>
        <dbReference type="PROSITE-ProRule" id="PRU00176"/>
    </source>
</evidence>
<organism evidence="7 8">
    <name type="scientific">Pyrrhoderma noxium</name>
    <dbReference type="NCBI Taxonomy" id="2282107"/>
    <lineage>
        <taxon>Eukaryota</taxon>
        <taxon>Fungi</taxon>
        <taxon>Dikarya</taxon>
        <taxon>Basidiomycota</taxon>
        <taxon>Agaricomycotina</taxon>
        <taxon>Agaricomycetes</taxon>
        <taxon>Hymenochaetales</taxon>
        <taxon>Hymenochaetaceae</taxon>
        <taxon>Pyrrhoderma</taxon>
    </lineage>
</organism>
<dbReference type="InterPro" id="IPR000504">
    <property type="entry name" value="RRM_dom"/>
</dbReference>
<dbReference type="SUPFAM" id="SSF54928">
    <property type="entry name" value="RNA-binding domain, RBD"/>
    <property type="match status" value="1"/>
</dbReference>
<dbReference type="OrthoDB" id="6730379at2759"/>
<name>A0A286UDG4_9AGAM</name>
<evidence type="ECO:0000256" key="5">
    <source>
        <dbReference type="SAM" id="MobiDB-lite"/>
    </source>
</evidence>
<proteinExistence type="predicted"/>
<dbReference type="PANTHER" id="PTHR48027">
    <property type="entry name" value="HETEROGENEOUS NUCLEAR RIBONUCLEOPROTEIN 87F-RELATED"/>
    <property type="match status" value="1"/>
</dbReference>
<feature type="compositionally biased region" description="Polar residues" evidence="5">
    <location>
        <begin position="205"/>
        <end position="235"/>
    </location>
</feature>
<dbReference type="Proteomes" id="UP000217199">
    <property type="component" value="Unassembled WGS sequence"/>
</dbReference>
<dbReference type="InParanoid" id="A0A286UDG4"/>
<evidence type="ECO:0000259" key="6">
    <source>
        <dbReference type="PROSITE" id="PS50102"/>
    </source>
</evidence>
<dbReference type="InterPro" id="IPR052462">
    <property type="entry name" value="SLIRP/GR-RBP-like"/>
</dbReference>
<feature type="compositionally biased region" description="Low complexity" evidence="5">
    <location>
        <begin position="1"/>
        <end position="22"/>
    </location>
</feature>